<organism evidence="1 2">
    <name type="scientific">Cetraspora pellucida</name>
    <dbReference type="NCBI Taxonomy" id="1433469"/>
    <lineage>
        <taxon>Eukaryota</taxon>
        <taxon>Fungi</taxon>
        <taxon>Fungi incertae sedis</taxon>
        <taxon>Mucoromycota</taxon>
        <taxon>Glomeromycotina</taxon>
        <taxon>Glomeromycetes</taxon>
        <taxon>Diversisporales</taxon>
        <taxon>Gigasporaceae</taxon>
        <taxon>Cetraspora</taxon>
    </lineage>
</organism>
<keyword evidence="2" id="KW-1185">Reference proteome</keyword>
<feature type="non-terminal residue" evidence="1">
    <location>
        <position position="1"/>
    </location>
</feature>
<accession>A0A9N9PD91</accession>
<gene>
    <name evidence="1" type="ORF">CPELLU_LOCUS18474</name>
</gene>
<proteinExistence type="predicted"/>
<dbReference type="Proteomes" id="UP000789759">
    <property type="component" value="Unassembled WGS sequence"/>
</dbReference>
<sequence length="90" mass="9960">SSETTVSYKKIRTSNTYEEETSLSLGSSKSLLEQTEAQVLNSQESKALSIQKAHIVTDSKASEALNKENIDLEKNDDDVLFTPADNTYTE</sequence>
<dbReference type="AlphaFoldDB" id="A0A9N9PD91"/>
<comment type="caution">
    <text evidence="1">The sequence shown here is derived from an EMBL/GenBank/DDBJ whole genome shotgun (WGS) entry which is preliminary data.</text>
</comment>
<evidence type="ECO:0000313" key="2">
    <source>
        <dbReference type="Proteomes" id="UP000789759"/>
    </source>
</evidence>
<protein>
    <submittedName>
        <fullName evidence="1">22254_t:CDS:1</fullName>
    </submittedName>
</protein>
<reference evidence="1" key="1">
    <citation type="submission" date="2021-06" db="EMBL/GenBank/DDBJ databases">
        <authorList>
            <person name="Kallberg Y."/>
            <person name="Tangrot J."/>
            <person name="Rosling A."/>
        </authorList>
    </citation>
    <scope>NUCLEOTIDE SEQUENCE</scope>
    <source>
        <strain evidence="1">FL966</strain>
    </source>
</reference>
<evidence type="ECO:0000313" key="1">
    <source>
        <dbReference type="EMBL" id="CAG8809400.1"/>
    </source>
</evidence>
<feature type="non-terminal residue" evidence="1">
    <location>
        <position position="90"/>
    </location>
</feature>
<name>A0A9N9PD91_9GLOM</name>
<dbReference type="EMBL" id="CAJVQA010037091">
    <property type="protein sequence ID" value="CAG8809400.1"/>
    <property type="molecule type" value="Genomic_DNA"/>
</dbReference>